<evidence type="ECO:0000313" key="3">
    <source>
        <dbReference type="Proteomes" id="UP001341840"/>
    </source>
</evidence>
<name>A0ABU6YDA3_9FABA</name>
<protein>
    <submittedName>
        <fullName evidence="2">Uncharacterized protein</fullName>
    </submittedName>
</protein>
<dbReference type="Proteomes" id="UP001341840">
    <property type="component" value="Unassembled WGS sequence"/>
</dbReference>
<organism evidence="2 3">
    <name type="scientific">Stylosanthes scabra</name>
    <dbReference type="NCBI Taxonomy" id="79078"/>
    <lineage>
        <taxon>Eukaryota</taxon>
        <taxon>Viridiplantae</taxon>
        <taxon>Streptophyta</taxon>
        <taxon>Embryophyta</taxon>
        <taxon>Tracheophyta</taxon>
        <taxon>Spermatophyta</taxon>
        <taxon>Magnoliopsida</taxon>
        <taxon>eudicotyledons</taxon>
        <taxon>Gunneridae</taxon>
        <taxon>Pentapetalae</taxon>
        <taxon>rosids</taxon>
        <taxon>fabids</taxon>
        <taxon>Fabales</taxon>
        <taxon>Fabaceae</taxon>
        <taxon>Papilionoideae</taxon>
        <taxon>50 kb inversion clade</taxon>
        <taxon>dalbergioids sensu lato</taxon>
        <taxon>Dalbergieae</taxon>
        <taxon>Pterocarpus clade</taxon>
        <taxon>Stylosanthes</taxon>
    </lineage>
</organism>
<proteinExistence type="predicted"/>
<evidence type="ECO:0000256" key="1">
    <source>
        <dbReference type="SAM" id="MobiDB-lite"/>
    </source>
</evidence>
<evidence type="ECO:0000313" key="2">
    <source>
        <dbReference type="EMBL" id="MED6206763.1"/>
    </source>
</evidence>
<reference evidence="2 3" key="1">
    <citation type="journal article" date="2023" name="Plants (Basel)">
        <title>Bridging the Gap: Combining Genomics and Transcriptomics Approaches to Understand Stylosanthes scabra, an Orphan Legume from the Brazilian Caatinga.</title>
        <authorList>
            <person name="Ferreira-Neto J.R.C."/>
            <person name="da Silva M.D."/>
            <person name="Binneck E."/>
            <person name="de Melo N.F."/>
            <person name="da Silva R.H."/>
            <person name="de Melo A.L.T.M."/>
            <person name="Pandolfi V."/>
            <person name="Bustamante F.O."/>
            <person name="Brasileiro-Vidal A.C."/>
            <person name="Benko-Iseppon A.M."/>
        </authorList>
    </citation>
    <scope>NUCLEOTIDE SEQUENCE [LARGE SCALE GENOMIC DNA]</scope>
    <source>
        <tissue evidence="2">Leaves</tissue>
    </source>
</reference>
<accession>A0ABU6YDA3</accession>
<keyword evidence="3" id="KW-1185">Reference proteome</keyword>
<feature type="region of interest" description="Disordered" evidence="1">
    <location>
        <begin position="17"/>
        <end position="42"/>
    </location>
</feature>
<dbReference type="EMBL" id="JASCZI010241778">
    <property type="protein sequence ID" value="MED6206763.1"/>
    <property type="molecule type" value="Genomic_DNA"/>
</dbReference>
<sequence length="71" mass="8033">MDFKVFRMDRINSRTPRIDSYPSRDEVSLPGLQGIDPHPSGIDSGPLCQILGVSESKLVFFPRFCEKGFMN</sequence>
<gene>
    <name evidence="2" type="ORF">PIB30_029851</name>
</gene>
<comment type="caution">
    <text evidence="2">The sequence shown here is derived from an EMBL/GenBank/DDBJ whole genome shotgun (WGS) entry which is preliminary data.</text>
</comment>